<organism evidence="2 3">
    <name type="scientific">Candidatus Methylopumilus rimovensis</name>
    <dbReference type="NCBI Taxonomy" id="2588535"/>
    <lineage>
        <taxon>Bacteria</taxon>
        <taxon>Pseudomonadati</taxon>
        <taxon>Pseudomonadota</taxon>
        <taxon>Betaproteobacteria</taxon>
        <taxon>Nitrosomonadales</taxon>
        <taxon>Methylophilaceae</taxon>
        <taxon>Candidatus Methylopumilus</taxon>
    </lineage>
</organism>
<keyword evidence="2" id="KW-0489">Methyltransferase</keyword>
<gene>
    <name evidence="2" type="ORF">FIT61_02660</name>
</gene>
<dbReference type="AlphaFoldDB" id="A0AAE6FSF5"/>
<keyword evidence="3" id="KW-1185">Reference proteome</keyword>
<evidence type="ECO:0000313" key="2">
    <source>
        <dbReference type="EMBL" id="QDD13362.1"/>
    </source>
</evidence>
<dbReference type="Pfam" id="PF08241">
    <property type="entry name" value="Methyltransf_11"/>
    <property type="match status" value="1"/>
</dbReference>
<sequence>MARKKQLGVFMKHTSLEISQHMALLKEKVFQTSSKWPQFNLLLSNIQNFSKSLKPGSIIISFERTLLYGGNSLLAPFFEDYNFISVDCSPTSGEDRGAYNEELVNDTRFISRPYDLRADIDNIKLAGLSADLILVPNLVHHIKDQDKLFKEIARVTKVNGIVYIFEALVRELHQIPEDFLRYTPFGLEFVLKKYKLIKDEVETTGGPFSSIAYCWTQALQYFPKPERDKMEKWFYEEHFGELMDWDEKFKINLMRAHTEFPTAFSLTARKVN</sequence>
<feature type="domain" description="Methyltransferase type 11" evidence="1">
    <location>
        <begin position="116"/>
        <end position="164"/>
    </location>
</feature>
<dbReference type="InterPro" id="IPR013216">
    <property type="entry name" value="Methyltransf_11"/>
</dbReference>
<dbReference type="KEGG" id="mrk:FIT61_02660"/>
<evidence type="ECO:0000313" key="3">
    <source>
        <dbReference type="Proteomes" id="UP000312102"/>
    </source>
</evidence>
<dbReference type="SUPFAM" id="SSF53335">
    <property type="entry name" value="S-adenosyl-L-methionine-dependent methyltransferases"/>
    <property type="match status" value="1"/>
</dbReference>
<accession>A0AAE6FSF5</accession>
<protein>
    <submittedName>
        <fullName evidence="2">Class I SAM-dependent methyltransferase</fullName>
    </submittedName>
</protein>
<dbReference type="InterPro" id="IPR029063">
    <property type="entry name" value="SAM-dependent_MTases_sf"/>
</dbReference>
<name>A0AAE6FSF5_9PROT</name>
<dbReference type="RefSeq" id="WP_139883058.1">
    <property type="nucleotide sequence ID" value="NZ_CP040986.1"/>
</dbReference>
<dbReference type="Proteomes" id="UP000312102">
    <property type="component" value="Chromosome"/>
</dbReference>
<keyword evidence="2" id="KW-0808">Transferase</keyword>
<reference evidence="2 3" key="1">
    <citation type="journal article" date="2019" name="ISME J.">
        <title>Evolution in action: habitat transition from sediment to the pelagial leads to genome streamlining in Methylophilaceae.</title>
        <authorList>
            <person name="Salcher M."/>
            <person name="Schaefle D."/>
            <person name="Kaspar M."/>
            <person name="Neuenschwander S.M."/>
            <person name="Ghai R."/>
        </authorList>
    </citation>
    <scope>NUCLEOTIDE SEQUENCE [LARGE SCALE GENOMIC DNA]</scope>
    <source>
        <strain evidence="2 3">MMS-RI-1</strain>
    </source>
</reference>
<proteinExistence type="predicted"/>
<dbReference type="GO" id="GO:0032259">
    <property type="term" value="P:methylation"/>
    <property type="evidence" value="ECO:0007669"/>
    <property type="project" value="UniProtKB-KW"/>
</dbReference>
<dbReference type="Gene3D" id="3.40.50.150">
    <property type="entry name" value="Vaccinia Virus protein VP39"/>
    <property type="match status" value="1"/>
</dbReference>
<evidence type="ECO:0000259" key="1">
    <source>
        <dbReference type="Pfam" id="PF08241"/>
    </source>
</evidence>
<dbReference type="GO" id="GO:0008757">
    <property type="term" value="F:S-adenosylmethionine-dependent methyltransferase activity"/>
    <property type="evidence" value="ECO:0007669"/>
    <property type="project" value="InterPro"/>
</dbReference>
<dbReference type="EMBL" id="CP040986">
    <property type="protein sequence ID" value="QDD13362.1"/>
    <property type="molecule type" value="Genomic_DNA"/>
</dbReference>